<dbReference type="SMART" id="SM00267">
    <property type="entry name" value="GGDEF"/>
    <property type="match status" value="1"/>
</dbReference>
<evidence type="ECO:0000313" key="4">
    <source>
        <dbReference type="Proteomes" id="UP000580043"/>
    </source>
</evidence>
<dbReference type="Proteomes" id="UP000580043">
    <property type="component" value="Unassembled WGS sequence"/>
</dbReference>
<dbReference type="Gene3D" id="3.20.20.450">
    <property type="entry name" value="EAL domain"/>
    <property type="match status" value="1"/>
</dbReference>
<dbReference type="InterPro" id="IPR035919">
    <property type="entry name" value="EAL_sf"/>
</dbReference>
<dbReference type="GO" id="GO:0071111">
    <property type="term" value="F:cyclic-guanylate-specific phosphodiesterase activity"/>
    <property type="evidence" value="ECO:0007669"/>
    <property type="project" value="InterPro"/>
</dbReference>
<dbReference type="PROSITE" id="PS50887">
    <property type="entry name" value="GGDEF"/>
    <property type="match status" value="1"/>
</dbReference>
<dbReference type="InterPro" id="IPR001633">
    <property type="entry name" value="EAL_dom"/>
</dbReference>
<name>A0A848G8A5_9RHOO</name>
<dbReference type="PANTHER" id="PTHR33121">
    <property type="entry name" value="CYCLIC DI-GMP PHOSPHODIESTERASE PDEF"/>
    <property type="match status" value="1"/>
</dbReference>
<dbReference type="PANTHER" id="PTHR33121:SF79">
    <property type="entry name" value="CYCLIC DI-GMP PHOSPHODIESTERASE PDED-RELATED"/>
    <property type="match status" value="1"/>
</dbReference>
<dbReference type="InterPro" id="IPR050706">
    <property type="entry name" value="Cyclic-di-GMP_PDE-like"/>
</dbReference>
<keyword evidence="4" id="KW-1185">Reference proteome</keyword>
<organism evidence="3 4">
    <name type="scientific">Zoogloea dura</name>
    <dbReference type="NCBI Taxonomy" id="2728840"/>
    <lineage>
        <taxon>Bacteria</taxon>
        <taxon>Pseudomonadati</taxon>
        <taxon>Pseudomonadota</taxon>
        <taxon>Betaproteobacteria</taxon>
        <taxon>Rhodocyclales</taxon>
        <taxon>Zoogloeaceae</taxon>
        <taxon>Zoogloea</taxon>
    </lineage>
</organism>
<gene>
    <name evidence="3" type="ORF">HHL15_18040</name>
</gene>
<feature type="domain" description="GGDEF" evidence="2">
    <location>
        <begin position="202"/>
        <end position="334"/>
    </location>
</feature>
<evidence type="ECO:0000313" key="3">
    <source>
        <dbReference type="EMBL" id="NML27659.1"/>
    </source>
</evidence>
<dbReference type="SUPFAM" id="SSF141868">
    <property type="entry name" value="EAL domain-like"/>
    <property type="match status" value="1"/>
</dbReference>
<dbReference type="SMART" id="SM00052">
    <property type="entry name" value="EAL"/>
    <property type="match status" value="1"/>
</dbReference>
<dbReference type="AlphaFoldDB" id="A0A848G8A5"/>
<dbReference type="PROSITE" id="PS50883">
    <property type="entry name" value="EAL"/>
    <property type="match status" value="1"/>
</dbReference>
<accession>A0A848G8A5</accession>
<feature type="domain" description="EAL" evidence="1">
    <location>
        <begin position="342"/>
        <end position="594"/>
    </location>
</feature>
<protein>
    <submittedName>
        <fullName evidence="3">GGDEF domain-containing protein</fullName>
    </submittedName>
</protein>
<reference evidence="3 4" key="1">
    <citation type="submission" date="2020-04" db="EMBL/GenBank/DDBJ databases">
        <title>Zoogloea sp. G-4-1-14 isolated from soil.</title>
        <authorList>
            <person name="Dahal R.H."/>
        </authorList>
    </citation>
    <scope>NUCLEOTIDE SEQUENCE [LARGE SCALE GENOMIC DNA]</scope>
    <source>
        <strain evidence="3 4">G-4-1-14</strain>
    </source>
</reference>
<dbReference type="RefSeq" id="WP_169147197.1">
    <property type="nucleotide sequence ID" value="NZ_JABBGA010000017.1"/>
</dbReference>
<dbReference type="InterPro" id="IPR000160">
    <property type="entry name" value="GGDEF_dom"/>
</dbReference>
<evidence type="ECO:0000259" key="1">
    <source>
        <dbReference type="PROSITE" id="PS50883"/>
    </source>
</evidence>
<dbReference type="InterPro" id="IPR029787">
    <property type="entry name" value="Nucleotide_cyclase"/>
</dbReference>
<dbReference type="EMBL" id="JABBGA010000017">
    <property type="protein sequence ID" value="NML27659.1"/>
    <property type="molecule type" value="Genomic_DNA"/>
</dbReference>
<comment type="caution">
    <text evidence="3">The sequence shown here is derived from an EMBL/GenBank/DDBJ whole genome shotgun (WGS) entry which is preliminary data.</text>
</comment>
<dbReference type="SUPFAM" id="SSF55073">
    <property type="entry name" value="Nucleotide cyclase"/>
    <property type="match status" value="1"/>
</dbReference>
<dbReference type="Pfam" id="PF00990">
    <property type="entry name" value="GGDEF"/>
    <property type="match status" value="1"/>
</dbReference>
<dbReference type="InterPro" id="IPR043128">
    <property type="entry name" value="Rev_trsase/Diguanyl_cyclase"/>
</dbReference>
<proteinExistence type="predicted"/>
<evidence type="ECO:0000259" key="2">
    <source>
        <dbReference type="PROSITE" id="PS50887"/>
    </source>
</evidence>
<dbReference type="CDD" id="cd01948">
    <property type="entry name" value="EAL"/>
    <property type="match status" value="1"/>
</dbReference>
<dbReference type="Gene3D" id="3.30.70.270">
    <property type="match status" value="1"/>
</dbReference>
<sequence length="601" mass="65855">MNLPAPQLVRPFQSELDEDALARLLVRYGIGQAEQAAVRAFGRIIPADALVDALLERFELSGDGAGSAIAPTLRAFCVELARVTAWDFSPAWPSRLVALWSDCYLAGAVSEFPFVAIEALMSACQEQLFSDRAMVHRLELDILAALVRLGWCLGGLLSEASVVQEQAFRMHAEDGDTVLGIPNRRRFLTLLTDFLGLAGQRGFLGLLVLRMEWGRSVDVLALDERDHLRLALSDAMRAQLRPGDVLCTLGEDEWAVILPDLMHPAQVALAGSKLVDVCEVTRGNNFPSLRGRFCAGGAWAPEHARDPLGLEQAARSAMVAAKSEGRAFALFSDDVAARAMGDAGFESEVARALESRQFQLFLQPQVELPSRRLVGAEALLRWQRDGAYASPPDILAVLERIGLMAELSRWVVQQAAQHLAALDAVGCDVGVSVNLVADDLKDPELPLFIRQTCDTWRIPVSRMCFELTESGLVSRDGMSVSNLQALREGGGRLALDDFGTGYSSMDYLRRLPLDELKLDKSFVERITLGDSDRAIVALMVRIAHTFGLEVVAEGVEDAATEAVLRDMGCNRAQGYFYAPPMPVDQFIAWWEARLNTPHEPT</sequence>
<dbReference type="Pfam" id="PF00563">
    <property type="entry name" value="EAL"/>
    <property type="match status" value="1"/>
</dbReference>